<feature type="transmembrane region" description="Helical" evidence="5">
    <location>
        <begin position="349"/>
        <end position="366"/>
    </location>
</feature>
<keyword evidence="4 5" id="KW-0472">Membrane</keyword>
<name>A0ABQ8YJY0_9EUKA</name>
<feature type="transmembrane region" description="Helical" evidence="5">
    <location>
        <begin position="372"/>
        <end position="395"/>
    </location>
</feature>
<evidence type="ECO:0000256" key="4">
    <source>
        <dbReference type="ARBA" id="ARBA00023136"/>
    </source>
</evidence>
<feature type="domain" description="Amino acid transporter transmembrane" evidence="6">
    <location>
        <begin position="43"/>
        <end position="428"/>
    </location>
</feature>
<organism evidence="7 8">
    <name type="scientific">Anaeramoeba flamelloides</name>
    <dbReference type="NCBI Taxonomy" id="1746091"/>
    <lineage>
        <taxon>Eukaryota</taxon>
        <taxon>Metamonada</taxon>
        <taxon>Anaeramoebidae</taxon>
        <taxon>Anaeramoeba</taxon>
    </lineage>
</organism>
<gene>
    <name evidence="7" type="ORF">M0813_20992</name>
</gene>
<dbReference type="Proteomes" id="UP001150062">
    <property type="component" value="Unassembled WGS sequence"/>
</dbReference>
<evidence type="ECO:0000256" key="1">
    <source>
        <dbReference type="ARBA" id="ARBA00004141"/>
    </source>
</evidence>
<feature type="transmembrane region" description="Helical" evidence="5">
    <location>
        <begin position="45"/>
        <end position="68"/>
    </location>
</feature>
<keyword evidence="2 5" id="KW-0812">Transmembrane</keyword>
<dbReference type="PANTHER" id="PTHR22950">
    <property type="entry name" value="AMINO ACID TRANSPORTER"/>
    <property type="match status" value="1"/>
</dbReference>
<feature type="transmembrane region" description="Helical" evidence="5">
    <location>
        <begin position="407"/>
        <end position="429"/>
    </location>
</feature>
<feature type="transmembrane region" description="Helical" evidence="5">
    <location>
        <begin position="263"/>
        <end position="288"/>
    </location>
</feature>
<evidence type="ECO:0000256" key="5">
    <source>
        <dbReference type="SAM" id="Phobius"/>
    </source>
</evidence>
<feature type="transmembrane region" description="Helical" evidence="5">
    <location>
        <begin position="74"/>
        <end position="95"/>
    </location>
</feature>
<keyword evidence="3 5" id="KW-1133">Transmembrane helix</keyword>
<evidence type="ECO:0000313" key="7">
    <source>
        <dbReference type="EMBL" id="KAJ6244901.1"/>
    </source>
</evidence>
<keyword evidence="8" id="KW-1185">Reference proteome</keyword>
<comment type="subcellular location">
    <subcellularLocation>
        <location evidence="1">Membrane</location>
        <topology evidence="1">Multi-pass membrane protein</topology>
    </subcellularLocation>
</comment>
<evidence type="ECO:0000256" key="3">
    <source>
        <dbReference type="ARBA" id="ARBA00022989"/>
    </source>
</evidence>
<reference evidence="7" key="1">
    <citation type="submission" date="2022-08" db="EMBL/GenBank/DDBJ databases">
        <title>Novel sulfate-reducing endosymbionts in the free-living metamonad Anaeramoeba.</title>
        <authorList>
            <person name="Jerlstrom-Hultqvist J."/>
            <person name="Cepicka I."/>
            <person name="Gallot-Lavallee L."/>
            <person name="Salas-Leiva D."/>
            <person name="Curtis B.A."/>
            <person name="Zahonova K."/>
            <person name="Pipaliya S."/>
            <person name="Dacks J."/>
            <person name="Roger A.J."/>
        </authorList>
    </citation>
    <scope>NUCLEOTIDE SEQUENCE</scope>
    <source>
        <strain evidence="7">Schooner1</strain>
    </source>
</reference>
<proteinExistence type="predicted"/>
<protein>
    <submittedName>
        <fullName evidence="7">Transmembrane amino acid transporter protein</fullName>
    </submittedName>
</protein>
<sequence>MSEKTTSSEIKPLLVRKVSVQNDFLKLQTDKTDHKKTSTNEKTGTVFGAISNLTNACMGAGILALPYAFSQIGWFFGIIIFVLVGIISWGSLELLMLSSHYTKQYTYEELAKHVIGKKMSVVVKITILSVTVLASTTYLIIIGDSLPKVFESFETTSNSILTSRVFISLIAISVGILPLSLMRKMDHLKFSSSCSFLAITYLLIVIIMNYSKMDFKNVKTYAFNFDFLKFVTVFPIFIFADSVHIVSVNVIKDLKNASVKSISTISVGTLTSCNCIYILASMFGFFTFGEKTPGDIIVGYSKNGITIIIARFVLTLMAIVSIPIFIFVTRESINILFFKNKPFSWKRHIVVTVLFCILITVLSLTLPEVQFISALTGSTASMITLFIVPGFLWYKLKRNEKKNRHKILGLVYIIFGFIVMFISTTAVIYNHILKKKKS</sequence>
<dbReference type="InterPro" id="IPR013057">
    <property type="entry name" value="AA_transpt_TM"/>
</dbReference>
<feature type="transmembrane region" description="Helical" evidence="5">
    <location>
        <begin position="308"/>
        <end position="328"/>
    </location>
</feature>
<evidence type="ECO:0000259" key="6">
    <source>
        <dbReference type="Pfam" id="PF01490"/>
    </source>
</evidence>
<dbReference type="Pfam" id="PF01490">
    <property type="entry name" value="Aa_trans"/>
    <property type="match status" value="1"/>
</dbReference>
<dbReference type="EMBL" id="JAOAOG010000158">
    <property type="protein sequence ID" value="KAJ6244901.1"/>
    <property type="molecule type" value="Genomic_DNA"/>
</dbReference>
<feature type="transmembrane region" description="Helical" evidence="5">
    <location>
        <begin position="230"/>
        <end position="251"/>
    </location>
</feature>
<feature type="transmembrane region" description="Helical" evidence="5">
    <location>
        <begin position="121"/>
        <end position="141"/>
    </location>
</feature>
<accession>A0ABQ8YJY0</accession>
<comment type="caution">
    <text evidence="7">The sequence shown here is derived from an EMBL/GenBank/DDBJ whole genome shotgun (WGS) entry which is preliminary data.</text>
</comment>
<feature type="transmembrane region" description="Helical" evidence="5">
    <location>
        <begin position="161"/>
        <end position="181"/>
    </location>
</feature>
<dbReference type="Gene3D" id="1.20.1740.10">
    <property type="entry name" value="Amino acid/polyamine transporter I"/>
    <property type="match status" value="1"/>
</dbReference>
<evidence type="ECO:0000313" key="8">
    <source>
        <dbReference type="Proteomes" id="UP001150062"/>
    </source>
</evidence>
<evidence type="ECO:0000256" key="2">
    <source>
        <dbReference type="ARBA" id="ARBA00022692"/>
    </source>
</evidence>
<feature type="transmembrane region" description="Helical" evidence="5">
    <location>
        <begin position="193"/>
        <end position="210"/>
    </location>
</feature>